<evidence type="ECO:0000313" key="3">
    <source>
        <dbReference type="EMBL" id="MBP1900618.1"/>
    </source>
</evidence>
<dbReference type="AlphaFoldDB" id="A0A8J7R6H6"/>
<proteinExistence type="predicted"/>
<accession>A0A8J7R6H6</accession>
<keyword evidence="1" id="KW-1133">Transmembrane helix</keyword>
<dbReference type="OrthoDB" id="322944at2157"/>
<dbReference type="Proteomes" id="UP000770586">
    <property type="component" value="Unassembled WGS sequence"/>
</dbReference>
<comment type="caution">
    <text evidence="3">The sequence shown here is derived from an EMBL/GenBank/DDBJ whole genome shotgun (WGS) entry which is preliminary data.</text>
</comment>
<feature type="domain" description="DUF2061" evidence="2">
    <location>
        <begin position="18"/>
        <end position="69"/>
    </location>
</feature>
<dbReference type="EMBL" id="JAGGKE010000001">
    <property type="protein sequence ID" value="MBP1900618.1"/>
    <property type="molecule type" value="Genomic_DNA"/>
</dbReference>
<gene>
    <name evidence="3" type="ORF">J2744_000270</name>
</gene>
<feature type="transmembrane region" description="Helical" evidence="1">
    <location>
        <begin position="22"/>
        <end position="40"/>
    </location>
</feature>
<keyword evidence="1" id="KW-0812">Transmembrane</keyword>
<keyword evidence="1" id="KW-0472">Membrane</keyword>
<dbReference type="RefSeq" id="WP_209543462.1">
    <property type="nucleotide sequence ID" value="NZ_BAAADX010000003.1"/>
</dbReference>
<sequence>MNTSVFSRDAVHARRRAVVKTLCYRALMVTITVLVAWLVVGDAGQAASIGVVTNAVKTLTYYGYERLWDHVAWGVGASG</sequence>
<evidence type="ECO:0000256" key="1">
    <source>
        <dbReference type="SAM" id="Phobius"/>
    </source>
</evidence>
<dbReference type="GeneID" id="301686654"/>
<keyword evidence="4" id="KW-1185">Reference proteome</keyword>
<protein>
    <submittedName>
        <fullName evidence="3">Putative membrane protein</fullName>
    </submittedName>
</protein>
<dbReference type="Pfam" id="PF09834">
    <property type="entry name" value="DUF2061"/>
    <property type="match status" value="1"/>
</dbReference>
<dbReference type="InterPro" id="IPR018638">
    <property type="entry name" value="DUF2061_membrane"/>
</dbReference>
<organism evidence="3 4">
    <name type="scientific">Halorubrum trapanicum</name>
    <dbReference type="NCBI Taxonomy" id="29284"/>
    <lineage>
        <taxon>Archaea</taxon>
        <taxon>Methanobacteriati</taxon>
        <taxon>Methanobacteriota</taxon>
        <taxon>Stenosarchaea group</taxon>
        <taxon>Halobacteria</taxon>
        <taxon>Halobacteriales</taxon>
        <taxon>Haloferacaceae</taxon>
        <taxon>Halorubrum</taxon>
    </lineage>
</organism>
<evidence type="ECO:0000313" key="4">
    <source>
        <dbReference type="Proteomes" id="UP000770586"/>
    </source>
</evidence>
<name>A0A8J7R6H6_9EURY</name>
<reference evidence="3 4" key="1">
    <citation type="submission" date="2021-03" db="EMBL/GenBank/DDBJ databases">
        <title>Genomic Encyclopedia of Type Strains, Phase IV (KMG-IV): sequencing the most valuable type-strain genomes for metagenomic binning, comparative biology and taxonomic classification.</title>
        <authorList>
            <person name="Goeker M."/>
        </authorList>
    </citation>
    <scope>NUCLEOTIDE SEQUENCE [LARGE SCALE GENOMIC DNA]</scope>
    <source>
        <strain evidence="3 4">DSM 12287</strain>
    </source>
</reference>
<evidence type="ECO:0000259" key="2">
    <source>
        <dbReference type="Pfam" id="PF09834"/>
    </source>
</evidence>